<evidence type="ECO:0000256" key="1">
    <source>
        <dbReference type="SAM" id="MobiDB-lite"/>
    </source>
</evidence>
<accession>A0A6V8LLA1</accession>
<dbReference type="EMBL" id="BLPG01000001">
    <property type="protein sequence ID" value="GFJ94837.1"/>
    <property type="molecule type" value="Genomic_DNA"/>
</dbReference>
<feature type="region of interest" description="Disordered" evidence="1">
    <location>
        <begin position="30"/>
        <end position="61"/>
    </location>
</feature>
<gene>
    <name evidence="2" type="ORF">Prum_084790</name>
</gene>
<sequence length="119" mass="12414">MVVQEGAQHLALPTNARRIRSFVSHPEIMTPSGPRCCGGYGGDHGSSGRKGPSSAAKPMITASTGQLGGAGRLPAVDLVGQGGILRPVMSPPIKENPVDQGQTVVDWRSKHDHMPLIDA</sequence>
<reference evidence="2 3" key="1">
    <citation type="submission" date="2020-03" db="EMBL/GenBank/DDBJ databases">
        <title>Whole genome shotgun sequence of Phytohabitans rumicis NBRC 108638.</title>
        <authorList>
            <person name="Komaki H."/>
            <person name="Tamura T."/>
        </authorList>
    </citation>
    <scope>NUCLEOTIDE SEQUENCE [LARGE SCALE GENOMIC DNA]</scope>
    <source>
        <strain evidence="2 3">NBRC 108638</strain>
    </source>
</reference>
<evidence type="ECO:0000313" key="3">
    <source>
        <dbReference type="Proteomes" id="UP000482960"/>
    </source>
</evidence>
<protein>
    <submittedName>
        <fullName evidence="2">Uncharacterized protein</fullName>
    </submittedName>
</protein>
<comment type="caution">
    <text evidence="2">The sequence shown here is derived from an EMBL/GenBank/DDBJ whole genome shotgun (WGS) entry which is preliminary data.</text>
</comment>
<dbReference type="Proteomes" id="UP000482960">
    <property type="component" value="Unassembled WGS sequence"/>
</dbReference>
<keyword evidence="3" id="KW-1185">Reference proteome</keyword>
<evidence type="ECO:0000313" key="2">
    <source>
        <dbReference type="EMBL" id="GFJ94837.1"/>
    </source>
</evidence>
<proteinExistence type="predicted"/>
<name>A0A6V8LLA1_9ACTN</name>
<dbReference type="AlphaFoldDB" id="A0A6V8LLA1"/>
<organism evidence="2 3">
    <name type="scientific">Phytohabitans rumicis</name>
    <dbReference type="NCBI Taxonomy" id="1076125"/>
    <lineage>
        <taxon>Bacteria</taxon>
        <taxon>Bacillati</taxon>
        <taxon>Actinomycetota</taxon>
        <taxon>Actinomycetes</taxon>
        <taxon>Micromonosporales</taxon>
        <taxon>Micromonosporaceae</taxon>
    </lineage>
</organism>
<feature type="compositionally biased region" description="Gly residues" evidence="1">
    <location>
        <begin position="36"/>
        <end position="45"/>
    </location>
</feature>
<reference evidence="2 3" key="2">
    <citation type="submission" date="2020-03" db="EMBL/GenBank/DDBJ databases">
        <authorList>
            <person name="Ichikawa N."/>
            <person name="Kimura A."/>
            <person name="Kitahashi Y."/>
            <person name="Uohara A."/>
        </authorList>
    </citation>
    <scope>NUCLEOTIDE SEQUENCE [LARGE SCALE GENOMIC DNA]</scope>
    <source>
        <strain evidence="2 3">NBRC 108638</strain>
    </source>
</reference>